<reference evidence="1 2" key="1">
    <citation type="journal article" date="2015" name="Genome Biol. Evol.">
        <title>Comparative Genomics of a Bacterivorous Green Alga Reveals Evolutionary Causalities and Consequences of Phago-Mixotrophic Mode of Nutrition.</title>
        <authorList>
            <person name="Burns J.A."/>
            <person name="Paasch A."/>
            <person name="Narechania A."/>
            <person name="Kim E."/>
        </authorList>
    </citation>
    <scope>NUCLEOTIDE SEQUENCE [LARGE SCALE GENOMIC DNA]</scope>
    <source>
        <strain evidence="1 2">PLY_AMNH</strain>
    </source>
</reference>
<accession>A0AAE0H4F4</accession>
<evidence type="ECO:0000313" key="1">
    <source>
        <dbReference type="EMBL" id="KAK3289748.1"/>
    </source>
</evidence>
<protein>
    <submittedName>
        <fullName evidence="1">Uncharacterized protein</fullName>
    </submittedName>
</protein>
<sequence>MNAIVPRSGAAKKLDYGVAMETAFKNSNLLAMFKICCMFTKAHHDLRVYWSQVANETILQNALVAQKNYLQFVLDEILHQRDLTKISEANKFKELEDSMRKRTFAAIEMMLQVPMKSSCHYDLMRVNEDLKKCREELANLHKEAGCGERFESDYRIKSDIQRQTNLLVFNELNDARVDVFMEVIKLIAYFVAMTMIAIKTTPLFYTKDTVNYIEDLFSRHILSMLRDDEEFNKREWHYFWMTADSKYRGQFNTHLKNVQNVYTKWWEIIFESSEHVWYIAFASVVSRYLEECAVAARENRTIEDRDMLVSICEELLTVFYSVSVPSMFKKWIAADPTGKQRRLINASMSKAALENIKIETTLIDAI</sequence>
<dbReference type="AlphaFoldDB" id="A0AAE0H4F4"/>
<gene>
    <name evidence="1" type="ORF">CYMTET_2877</name>
</gene>
<organism evidence="1 2">
    <name type="scientific">Cymbomonas tetramitiformis</name>
    <dbReference type="NCBI Taxonomy" id="36881"/>
    <lineage>
        <taxon>Eukaryota</taxon>
        <taxon>Viridiplantae</taxon>
        <taxon>Chlorophyta</taxon>
        <taxon>Pyramimonadophyceae</taxon>
        <taxon>Pyramimonadales</taxon>
        <taxon>Pyramimonadaceae</taxon>
        <taxon>Cymbomonas</taxon>
    </lineage>
</organism>
<name>A0AAE0H4F4_9CHLO</name>
<evidence type="ECO:0000313" key="2">
    <source>
        <dbReference type="Proteomes" id="UP001190700"/>
    </source>
</evidence>
<dbReference type="EMBL" id="LGRX02000048">
    <property type="protein sequence ID" value="KAK3289748.1"/>
    <property type="molecule type" value="Genomic_DNA"/>
</dbReference>
<dbReference type="Proteomes" id="UP001190700">
    <property type="component" value="Unassembled WGS sequence"/>
</dbReference>
<keyword evidence="2" id="KW-1185">Reference proteome</keyword>
<comment type="caution">
    <text evidence="1">The sequence shown here is derived from an EMBL/GenBank/DDBJ whole genome shotgun (WGS) entry which is preliminary data.</text>
</comment>
<proteinExistence type="predicted"/>